<evidence type="ECO:0000313" key="1">
    <source>
        <dbReference type="EMBL" id="KAG8100806.1"/>
    </source>
</evidence>
<accession>A0A8J5X2K0</accession>
<dbReference type="AlphaFoldDB" id="A0A8J5X2K0"/>
<dbReference type="Proteomes" id="UP000729402">
    <property type="component" value="Unassembled WGS sequence"/>
</dbReference>
<dbReference type="EMBL" id="JAAALK010000079">
    <property type="protein sequence ID" value="KAG8100806.1"/>
    <property type="molecule type" value="Genomic_DNA"/>
</dbReference>
<name>A0A8J5X2K0_ZIZPA</name>
<proteinExistence type="predicted"/>
<evidence type="ECO:0000313" key="2">
    <source>
        <dbReference type="Proteomes" id="UP000729402"/>
    </source>
</evidence>
<protein>
    <submittedName>
        <fullName evidence="1">Uncharacterized protein</fullName>
    </submittedName>
</protein>
<gene>
    <name evidence="1" type="ORF">GUJ93_ZPchr0013g34948</name>
</gene>
<reference evidence="1" key="2">
    <citation type="submission" date="2021-02" db="EMBL/GenBank/DDBJ databases">
        <authorList>
            <person name="Kimball J.A."/>
            <person name="Haas M.W."/>
            <person name="Macchietto M."/>
            <person name="Kono T."/>
            <person name="Duquette J."/>
            <person name="Shao M."/>
        </authorList>
    </citation>
    <scope>NUCLEOTIDE SEQUENCE</scope>
    <source>
        <tissue evidence="1">Fresh leaf tissue</tissue>
    </source>
</reference>
<comment type="caution">
    <text evidence="1">The sequence shown here is derived from an EMBL/GenBank/DDBJ whole genome shotgun (WGS) entry which is preliminary data.</text>
</comment>
<organism evidence="1 2">
    <name type="scientific">Zizania palustris</name>
    <name type="common">Northern wild rice</name>
    <dbReference type="NCBI Taxonomy" id="103762"/>
    <lineage>
        <taxon>Eukaryota</taxon>
        <taxon>Viridiplantae</taxon>
        <taxon>Streptophyta</taxon>
        <taxon>Embryophyta</taxon>
        <taxon>Tracheophyta</taxon>
        <taxon>Spermatophyta</taxon>
        <taxon>Magnoliopsida</taxon>
        <taxon>Liliopsida</taxon>
        <taxon>Poales</taxon>
        <taxon>Poaceae</taxon>
        <taxon>BOP clade</taxon>
        <taxon>Oryzoideae</taxon>
        <taxon>Oryzeae</taxon>
        <taxon>Zizaniinae</taxon>
        <taxon>Zizania</taxon>
    </lineage>
</organism>
<sequence>MCALVSKACRAPMLHFTHLVAEVHASASGFLRSHARFFMGPCQRPKPASSPKPERHPAHHHVLVVEAWLCTDVTAHCAIVTSGSQCRLAQSTSGATRLLQCCSSFYCLYRIGTCMKAAMPKPGAHPSLLWPCMCTQPNRLRLSSGSVPKQTHYCTPPATISKT</sequence>
<reference evidence="1" key="1">
    <citation type="journal article" date="2021" name="bioRxiv">
        <title>Whole Genome Assembly and Annotation of Northern Wild Rice, Zizania palustris L., Supports a Whole Genome Duplication in the Zizania Genus.</title>
        <authorList>
            <person name="Haas M."/>
            <person name="Kono T."/>
            <person name="Macchietto M."/>
            <person name="Millas R."/>
            <person name="McGilp L."/>
            <person name="Shao M."/>
            <person name="Duquette J."/>
            <person name="Hirsch C.N."/>
            <person name="Kimball J."/>
        </authorList>
    </citation>
    <scope>NUCLEOTIDE SEQUENCE</scope>
    <source>
        <tissue evidence="1">Fresh leaf tissue</tissue>
    </source>
</reference>
<keyword evidence="2" id="KW-1185">Reference proteome</keyword>